<evidence type="ECO:0000256" key="1">
    <source>
        <dbReference type="ARBA" id="ARBA00004141"/>
    </source>
</evidence>
<feature type="transmembrane region" description="Helical" evidence="7">
    <location>
        <begin position="252"/>
        <end position="270"/>
    </location>
</feature>
<keyword evidence="8" id="KW-0762">Sugar transport</keyword>
<sequence>MSKGDSLEGLRICLRHLLNIDLYMVGLETLDWLVISLYFVVLIGVAIWVILQKQNNTEDFFLAGRNVGWFVIGSSIFASNIGSEHVVGLAGTGAESGMPMAHYELHAWIVLLLGWVFLPFYMRGNVFTMPEFLEKRFDSRSRWFLSIFSIIGYVLTKVSVTIYAGGVVVSQLLGVPFLTGAFGIVIITGLYTVFGGMRAVVYTEALQTTILILGSVLLTYLGFNAVGGWAELKATAGSEHFNMWRPMSDPDYPWTGMLFGGTIVGIWYWCTDQYIVQRTLSAQNIKIGRRGAIFGAYLKLLPVFIFLIPGIIAFALKQKGIIDYEKSDEVFPVLVSTLLPTGIKGLVAGGLMAALMSSLASVFNSSSTLFTVDIFKKMYPHSPELKLVRIGKIATIFVVAVGMLWIPVMEKIGGGVLYNYLQSVQSYIAPPITAVFLLGILWKRVNAHAAISTLIFGLIIATLRIFAELFYTEGSSLAYQFATINFSHMAIFMFVACVFVCIAVSMATDPPNFLKIKGLAFGNLHTQDKIDSKGSFDKIDAIASFILVLIIICILVYFSG</sequence>
<gene>
    <name evidence="8" type="ORF">S18_1001_0005</name>
</gene>
<reference evidence="8" key="2">
    <citation type="journal article" date="2012" name="Environ. Microbiol.">
        <title>Genomic content of uncultured Bacteroidetes from contrasting oceanic provinces in the North Atlantic Ocean.</title>
        <authorList>
            <person name="Gomez-Pereira P.R."/>
            <person name="Schuler M."/>
            <person name="Fuchs B.M."/>
            <person name="Bennke C."/>
            <person name="Teeling H."/>
            <person name="Waldmann J."/>
            <person name="Richter M."/>
            <person name="Barbe V."/>
            <person name="Bataille E."/>
            <person name="Glockner F.O."/>
            <person name="Amann R."/>
        </authorList>
    </citation>
    <scope>NUCLEOTIDE SEQUENCE</scope>
</reference>
<dbReference type="Pfam" id="PF00474">
    <property type="entry name" value="SSF"/>
    <property type="match status" value="1"/>
</dbReference>
<proteinExistence type="inferred from homology"/>
<dbReference type="GO" id="GO:0005412">
    <property type="term" value="F:D-glucose:sodium symporter activity"/>
    <property type="evidence" value="ECO:0007669"/>
    <property type="project" value="TreeGrafter"/>
</dbReference>
<dbReference type="PROSITE" id="PS50283">
    <property type="entry name" value="NA_SOLUT_SYMP_3"/>
    <property type="match status" value="1"/>
</dbReference>
<protein>
    <submittedName>
        <fullName evidence="8">Sodium/glucose transporter</fullName>
    </submittedName>
</protein>
<dbReference type="EMBL" id="FQ032830">
    <property type="protein sequence ID" value="CBL88128.1"/>
    <property type="molecule type" value="Genomic_DNA"/>
</dbReference>
<evidence type="ECO:0000256" key="6">
    <source>
        <dbReference type="RuleBase" id="RU362091"/>
    </source>
</evidence>
<feature type="transmembrane region" description="Helical" evidence="7">
    <location>
        <begin position="143"/>
        <end position="166"/>
    </location>
</feature>
<keyword evidence="4 7" id="KW-1133">Transmembrane helix</keyword>
<accession>F4MN93</accession>
<feature type="transmembrane region" description="Helical" evidence="7">
    <location>
        <begin position="103"/>
        <end position="122"/>
    </location>
</feature>
<feature type="transmembrane region" description="Helical" evidence="7">
    <location>
        <begin position="539"/>
        <end position="558"/>
    </location>
</feature>
<dbReference type="Gene3D" id="1.20.1730.10">
    <property type="entry name" value="Sodium/glucose cotransporter"/>
    <property type="match status" value="1"/>
</dbReference>
<feature type="transmembrane region" description="Helical" evidence="7">
    <location>
        <begin position="449"/>
        <end position="467"/>
    </location>
</feature>
<dbReference type="CDD" id="cd10329">
    <property type="entry name" value="SLC5sbd_SGLT1-like"/>
    <property type="match status" value="1"/>
</dbReference>
<evidence type="ECO:0000256" key="2">
    <source>
        <dbReference type="ARBA" id="ARBA00006434"/>
    </source>
</evidence>
<name>F4MN93_9BACT</name>
<reference evidence="8" key="1">
    <citation type="submission" date="2010-05" db="EMBL/GenBank/DDBJ databases">
        <authorList>
            <person name="Genoscope - CEA"/>
        </authorList>
    </citation>
    <scope>NUCLEOTIDE SEQUENCE</scope>
</reference>
<evidence type="ECO:0000256" key="4">
    <source>
        <dbReference type="ARBA" id="ARBA00022989"/>
    </source>
</evidence>
<evidence type="ECO:0000256" key="3">
    <source>
        <dbReference type="ARBA" id="ARBA00022692"/>
    </source>
</evidence>
<comment type="similarity">
    <text evidence="2 6">Belongs to the sodium:solute symporter (SSF) (TC 2.A.21) family.</text>
</comment>
<comment type="subcellular location">
    <subcellularLocation>
        <location evidence="1">Membrane</location>
        <topology evidence="1">Multi-pass membrane protein</topology>
    </subcellularLocation>
</comment>
<dbReference type="InterPro" id="IPR001734">
    <property type="entry name" value="Na/solute_symporter"/>
</dbReference>
<evidence type="ECO:0000256" key="5">
    <source>
        <dbReference type="ARBA" id="ARBA00023136"/>
    </source>
</evidence>
<dbReference type="NCBIfam" id="TIGR00813">
    <property type="entry name" value="sss"/>
    <property type="match status" value="1"/>
</dbReference>
<feature type="transmembrane region" description="Helical" evidence="7">
    <location>
        <begin position="63"/>
        <end position="83"/>
    </location>
</feature>
<dbReference type="AlphaFoldDB" id="F4MN93"/>
<feature type="transmembrane region" description="Helical" evidence="7">
    <location>
        <begin position="387"/>
        <end position="408"/>
    </location>
</feature>
<feature type="transmembrane region" description="Helical" evidence="7">
    <location>
        <begin position="487"/>
        <end position="507"/>
    </location>
</feature>
<feature type="transmembrane region" description="Helical" evidence="7">
    <location>
        <begin position="346"/>
        <end position="375"/>
    </location>
</feature>
<evidence type="ECO:0000313" key="8">
    <source>
        <dbReference type="EMBL" id="CBL88128.1"/>
    </source>
</evidence>
<keyword evidence="5 7" id="KW-0472">Membrane</keyword>
<feature type="transmembrane region" description="Helical" evidence="7">
    <location>
        <begin position="172"/>
        <end position="193"/>
    </location>
</feature>
<feature type="transmembrane region" description="Helical" evidence="7">
    <location>
        <begin position="291"/>
        <end position="316"/>
    </location>
</feature>
<feature type="transmembrane region" description="Helical" evidence="7">
    <location>
        <begin position="32"/>
        <end position="51"/>
    </location>
</feature>
<feature type="transmembrane region" description="Helical" evidence="7">
    <location>
        <begin position="205"/>
        <end position="223"/>
    </location>
</feature>
<dbReference type="PANTHER" id="PTHR11819">
    <property type="entry name" value="SOLUTE CARRIER FAMILY 5"/>
    <property type="match status" value="1"/>
</dbReference>
<evidence type="ECO:0000256" key="7">
    <source>
        <dbReference type="SAM" id="Phobius"/>
    </source>
</evidence>
<keyword evidence="3 7" id="KW-0812">Transmembrane</keyword>
<organism evidence="8">
    <name type="scientific">uncultured Cytophagia bacterium</name>
    <dbReference type="NCBI Taxonomy" id="768505"/>
    <lineage>
        <taxon>Bacteria</taxon>
        <taxon>Pseudomonadati</taxon>
        <taxon>Bacteroidota</taxon>
        <taxon>Cytophagia</taxon>
        <taxon>environmental samples</taxon>
    </lineage>
</organism>
<dbReference type="InterPro" id="IPR038377">
    <property type="entry name" value="Na/Glc_symporter_sf"/>
</dbReference>
<feature type="transmembrane region" description="Helical" evidence="7">
    <location>
        <begin position="420"/>
        <end position="442"/>
    </location>
</feature>
<keyword evidence="8" id="KW-0813">Transport</keyword>
<dbReference type="GO" id="GO:0005886">
    <property type="term" value="C:plasma membrane"/>
    <property type="evidence" value="ECO:0007669"/>
    <property type="project" value="TreeGrafter"/>
</dbReference>
<dbReference type="PANTHER" id="PTHR11819:SF195">
    <property type="entry name" value="SODIUM_GLUCOSE COTRANSPORTER 4"/>
    <property type="match status" value="1"/>
</dbReference>